<dbReference type="FunFam" id="1.10.8.60:FF:000013">
    <property type="entry name" value="DNA polymerase III subunit gamma/tau"/>
    <property type="match status" value="1"/>
</dbReference>
<evidence type="ECO:0000256" key="4">
    <source>
        <dbReference type="ARBA" id="ARBA00022833"/>
    </source>
</evidence>
<feature type="region of interest" description="Disordered" evidence="8">
    <location>
        <begin position="63"/>
        <end position="209"/>
    </location>
</feature>
<dbReference type="GO" id="GO:0003677">
    <property type="term" value="F:DNA binding"/>
    <property type="evidence" value="ECO:0007669"/>
    <property type="project" value="InterPro"/>
</dbReference>
<sequence>MTRAVRNRILKDANGDISDHLRNHIHLTNCIHLKNHMHKHSPIFADRSLMRDLIVLQRSRSLRDPSASSPSWHSPSVADLLSKKGDKDAVREGRRSVGVEMEREGRRLSVSSPPLANFATSKVAPGEASGVNEGVPTISDRSSKSGARDSRRIRREESSWRSYRTDLLGENKEPVQEQDGNGLLPDAISDNSRLKDRKNKKQKGKQTQGVQMKILSEQLNDLPLDSADVASSNVHLRGRHVRPEKTGEEPVVSIHGYSTGLNRVKRRKFRRPRRSQTAPSSREVGGQNELSVASNSFAQGSVCPNYGMEDEENEYDEQNVSRAPRNGCGIPFNWSRIHHRGKTFLDIAGRSFSCGLSDSRLRKGGASSHGRNAPEMPVESDQSSSSAKSNAEALPLLIEASGSRDSTENAGWVNDYSGELGIFADNLLKRNTDSDLASEARSGEQSKLGRSHRGRHQNITQKYMPRTFRDLVGQNLVSQALSNAVMKRKVGLLYVFYGPHGTGKTSCARIFARALNCQSLEQPKPCGFCNSCISHDMGKSRNIREVGPVSNFDFESIMDLLDNMIISQLPSQYRVFIFDDCDTLASDCWSAISKVIDRVPRRMVFILVSSSLDILPHIIVSRCQKFFFPKLKDADIIYTLQWIASREDVEIEKDALKLIASRSDGSLRDAEMTLEQLSLLGQKISVPLVQELVGLISDEKLVDLLDLALSADTVNTVKSLRVIMETGVEPLALMSQLATVITDILAGSYDFTKERHRRKFFRQLPLSKEEMEKLRQALKTLSEAEKQLRMSNDKLTWLTAALLQLAPDQQYMLPISSTDTSSHHSPLPLSDMGGRDIARKDGELVMLHNNYRGLSTNARLENLHAGSSGDVETDIMNGISLDRKRHSVTRMAPQQTSTVSADLIRVTGRQNFVKNRRGIEEIWLEVLEKIQVSSLKEFLYQEGKLISVSFGAAPTVQLMFSSHMTKSKAEKIRGHILQAFESVLGSPVTIEIRGAVKKDASAGSHGLPVLPSSRDGPSQMVMDPEPNSGNRMHTAGFAGINKRVMRDRDAGVGSQAQPTHPESLEAGRSEIVEIPASPREAKDSEHANGIESNRRGSRVADAGAYRKSASASISGRRKLGKLSQSQSIVRSKVSLAYVIQQAEGCTQRNGWSKCKAVSIAERLEQENLRLEPRSRSLLCWKASRVTRRKLSRLKIRTRRPHSLLKLVSCGKCLSSKSPR</sequence>
<keyword evidence="3" id="KW-0547">Nucleotide-binding</keyword>
<organism evidence="10 14">
    <name type="scientific">Durio zibethinus</name>
    <name type="common">Durian</name>
    <dbReference type="NCBI Taxonomy" id="66656"/>
    <lineage>
        <taxon>Eukaryota</taxon>
        <taxon>Viridiplantae</taxon>
        <taxon>Streptophyta</taxon>
        <taxon>Embryophyta</taxon>
        <taxon>Tracheophyta</taxon>
        <taxon>Spermatophyta</taxon>
        <taxon>Magnoliopsida</taxon>
        <taxon>eudicotyledons</taxon>
        <taxon>Gunneridae</taxon>
        <taxon>Pentapetalae</taxon>
        <taxon>rosids</taxon>
        <taxon>malvids</taxon>
        <taxon>Malvales</taxon>
        <taxon>Malvaceae</taxon>
        <taxon>Helicteroideae</taxon>
        <taxon>Durio</taxon>
    </lineage>
</organism>
<dbReference type="RefSeq" id="XP_022723586.1">
    <property type="nucleotide sequence ID" value="XM_022867851.1"/>
</dbReference>
<evidence type="ECO:0000313" key="10">
    <source>
        <dbReference type="Proteomes" id="UP000515121"/>
    </source>
</evidence>
<dbReference type="PANTHER" id="PTHR11669">
    <property type="entry name" value="REPLICATION FACTOR C / DNA POLYMERASE III GAMMA-TAU SUBUNIT"/>
    <property type="match status" value="1"/>
</dbReference>
<feature type="region of interest" description="Disordered" evidence="8">
    <location>
        <begin position="1049"/>
        <end position="1068"/>
    </location>
</feature>
<keyword evidence="2" id="KW-0479">Metal-binding</keyword>
<dbReference type="GO" id="GO:0006261">
    <property type="term" value="P:DNA-templated DNA replication"/>
    <property type="evidence" value="ECO:0007669"/>
    <property type="project" value="TreeGrafter"/>
</dbReference>
<dbReference type="InterPro" id="IPR022754">
    <property type="entry name" value="DNA_pol_III_gamma-3"/>
</dbReference>
<dbReference type="GO" id="GO:0046872">
    <property type="term" value="F:metal ion binding"/>
    <property type="evidence" value="ECO:0007669"/>
    <property type="project" value="UniProtKB-KW"/>
</dbReference>
<keyword evidence="6 7" id="KW-0175">Coiled coil</keyword>
<evidence type="ECO:0000313" key="12">
    <source>
        <dbReference type="RefSeq" id="XP_022723586.1"/>
    </source>
</evidence>
<dbReference type="InterPro" id="IPR050238">
    <property type="entry name" value="DNA_Rep/Repair_Clamp_Loader"/>
</dbReference>
<dbReference type="NCBIfam" id="TIGR02397">
    <property type="entry name" value="dnaX_nterm"/>
    <property type="match status" value="1"/>
</dbReference>
<feature type="region of interest" description="Disordered" evidence="8">
    <location>
        <begin position="359"/>
        <end position="390"/>
    </location>
</feature>
<dbReference type="Pfam" id="PF23007">
    <property type="entry name" value="DnaA_N-like_STI"/>
    <property type="match status" value="1"/>
</dbReference>
<dbReference type="RefSeq" id="XP_022723587.1">
    <property type="nucleotide sequence ID" value="XM_022867852.1"/>
</dbReference>
<dbReference type="InterPro" id="IPR045085">
    <property type="entry name" value="HLD_clamp_pol_III_gamma_tau"/>
</dbReference>
<dbReference type="GO" id="GO:0006281">
    <property type="term" value="P:DNA repair"/>
    <property type="evidence" value="ECO:0007669"/>
    <property type="project" value="TreeGrafter"/>
</dbReference>
<feature type="compositionally biased region" description="Polar residues" evidence="8">
    <location>
        <begin position="288"/>
        <end position="299"/>
    </location>
</feature>
<comment type="similarity">
    <text evidence="1">Belongs to the DnaX/STICHEL family.</text>
</comment>
<evidence type="ECO:0000256" key="5">
    <source>
        <dbReference type="ARBA" id="ARBA00022840"/>
    </source>
</evidence>
<dbReference type="RefSeq" id="XP_022723588.1">
    <property type="nucleotide sequence ID" value="XM_022867853.1"/>
</dbReference>
<dbReference type="InterPro" id="IPR027417">
    <property type="entry name" value="P-loop_NTPase"/>
</dbReference>
<evidence type="ECO:0000256" key="2">
    <source>
        <dbReference type="ARBA" id="ARBA00022723"/>
    </source>
</evidence>
<keyword evidence="10" id="KW-1185">Reference proteome</keyword>
<proteinExistence type="inferred from homology"/>
<feature type="compositionally biased region" description="Basic residues" evidence="8">
    <location>
        <begin position="195"/>
        <end position="204"/>
    </location>
</feature>
<evidence type="ECO:0000313" key="14">
    <source>
        <dbReference type="RefSeq" id="XP_022723588.1"/>
    </source>
</evidence>
<feature type="compositionally biased region" description="Basic residues" evidence="8">
    <location>
        <begin position="263"/>
        <end position="274"/>
    </location>
</feature>
<dbReference type="SUPFAM" id="SSF48019">
    <property type="entry name" value="post-AAA+ oligomerization domain-like"/>
    <property type="match status" value="1"/>
</dbReference>
<evidence type="ECO:0000313" key="11">
    <source>
        <dbReference type="RefSeq" id="XP_022723585.1"/>
    </source>
</evidence>
<feature type="region of interest" description="Disordered" evidence="8">
    <location>
        <begin position="435"/>
        <end position="456"/>
    </location>
</feature>
<dbReference type="GO" id="GO:0005663">
    <property type="term" value="C:DNA replication factor C complex"/>
    <property type="evidence" value="ECO:0007669"/>
    <property type="project" value="TreeGrafter"/>
</dbReference>
<dbReference type="Gene3D" id="1.10.8.60">
    <property type="match status" value="1"/>
</dbReference>
<dbReference type="Pfam" id="PF12169">
    <property type="entry name" value="DNA_pol3_gamma3"/>
    <property type="match status" value="1"/>
</dbReference>
<dbReference type="CDD" id="cd18137">
    <property type="entry name" value="HLD_clamp_pol_III_gamma_tau"/>
    <property type="match status" value="1"/>
</dbReference>
<dbReference type="Pfam" id="PF22608">
    <property type="entry name" value="DNAX_ATPase_lid"/>
    <property type="match status" value="1"/>
</dbReference>
<dbReference type="InterPro" id="IPR054506">
    <property type="entry name" value="DnaA_N-like_STI"/>
</dbReference>
<feature type="region of interest" description="Disordered" evidence="8">
    <location>
        <begin position="262"/>
        <end position="322"/>
    </location>
</feature>
<keyword evidence="4" id="KW-0862">Zinc</keyword>
<evidence type="ECO:0000256" key="8">
    <source>
        <dbReference type="SAM" id="MobiDB-lite"/>
    </source>
</evidence>
<evidence type="ECO:0000313" key="13">
    <source>
        <dbReference type="RefSeq" id="XP_022723587.1"/>
    </source>
</evidence>
<dbReference type="Pfam" id="PF13177">
    <property type="entry name" value="DNA_pol3_delta2"/>
    <property type="match status" value="1"/>
</dbReference>
<dbReference type="PANTHER" id="PTHR11669:SF46">
    <property type="entry name" value="PROTEIN STICHEL-LIKE 3"/>
    <property type="match status" value="1"/>
</dbReference>
<keyword evidence="5" id="KW-0067">ATP-binding</keyword>
<name>A0A6P5X612_DURZI</name>
<dbReference type="AlphaFoldDB" id="A0A6P5X612"/>
<dbReference type="SMART" id="SM00382">
    <property type="entry name" value="AAA"/>
    <property type="match status" value="1"/>
</dbReference>
<feature type="compositionally biased region" description="Basic and acidic residues" evidence="8">
    <location>
        <begin position="1079"/>
        <end position="1094"/>
    </location>
</feature>
<dbReference type="GO" id="GO:0003887">
    <property type="term" value="F:DNA-directed DNA polymerase activity"/>
    <property type="evidence" value="ECO:0007669"/>
    <property type="project" value="InterPro"/>
</dbReference>
<dbReference type="KEGG" id="dzi:111280446"/>
<dbReference type="InterPro" id="IPR012763">
    <property type="entry name" value="DNA_pol_III_sug/sutau_N"/>
</dbReference>
<feature type="compositionally biased region" description="Low complexity" evidence="8">
    <location>
        <begin position="65"/>
        <end position="76"/>
    </location>
</feature>
<feature type="compositionally biased region" description="Basic and acidic residues" evidence="8">
    <location>
        <begin position="81"/>
        <end position="107"/>
    </location>
</feature>
<feature type="compositionally biased region" description="Basic and acidic residues" evidence="8">
    <location>
        <begin position="141"/>
        <end position="175"/>
    </location>
</feature>
<feature type="compositionally biased region" description="Acidic residues" evidence="8">
    <location>
        <begin position="308"/>
        <end position="317"/>
    </location>
</feature>
<protein>
    <submittedName>
        <fullName evidence="11 12">Protein STICHEL-like 3 isoform X1</fullName>
    </submittedName>
</protein>
<dbReference type="InterPro" id="IPR008921">
    <property type="entry name" value="DNA_pol3_clamp-load_cplx_C"/>
</dbReference>
<feature type="compositionally biased region" description="Low complexity" evidence="8">
    <location>
        <begin position="380"/>
        <end position="389"/>
    </location>
</feature>
<evidence type="ECO:0000256" key="6">
    <source>
        <dbReference type="ARBA" id="ARBA00023054"/>
    </source>
</evidence>
<dbReference type="GeneID" id="111280446"/>
<dbReference type="RefSeq" id="XP_022723585.1">
    <property type="nucleotide sequence ID" value="XM_022867850.1"/>
</dbReference>
<dbReference type="GO" id="GO:0009360">
    <property type="term" value="C:DNA polymerase III complex"/>
    <property type="evidence" value="ECO:0007669"/>
    <property type="project" value="InterPro"/>
</dbReference>
<dbReference type="Proteomes" id="UP000515121">
    <property type="component" value="Unplaced"/>
</dbReference>
<evidence type="ECO:0000256" key="7">
    <source>
        <dbReference type="SAM" id="Coils"/>
    </source>
</evidence>
<dbReference type="GO" id="GO:0005524">
    <property type="term" value="F:ATP binding"/>
    <property type="evidence" value="ECO:0007669"/>
    <property type="project" value="UniProtKB-KW"/>
</dbReference>
<feature type="region of interest" description="Disordered" evidence="8">
    <location>
        <begin position="1075"/>
        <end position="1103"/>
    </location>
</feature>
<feature type="domain" description="AAA+ ATPase" evidence="9">
    <location>
        <begin position="490"/>
        <end position="631"/>
    </location>
</feature>
<feature type="compositionally biased region" description="Polar residues" evidence="8">
    <location>
        <begin position="109"/>
        <end position="120"/>
    </location>
</feature>
<dbReference type="InterPro" id="IPR003593">
    <property type="entry name" value="AAA+_ATPase"/>
</dbReference>
<evidence type="ECO:0000256" key="3">
    <source>
        <dbReference type="ARBA" id="ARBA00022741"/>
    </source>
</evidence>
<gene>
    <name evidence="11 12 13 14" type="primary">LOC111280446</name>
</gene>
<reference evidence="11 12" key="1">
    <citation type="submission" date="2025-04" db="UniProtKB">
        <authorList>
            <consortium name="RefSeq"/>
        </authorList>
    </citation>
    <scope>IDENTIFICATION</scope>
    <source>
        <tissue evidence="11 12">Fruit stalk</tissue>
    </source>
</reference>
<evidence type="ECO:0000259" key="9">
    <source>
        <dbReference type="SMART" id="SM00382"/>
    </source>
</evidence>
<feature type="region of interest" description="Disordered" evidence="8">
    <location>
        <begin position="1001"/>
        <end position="1031"/>
    </location>
</feature>
<dbReference type="Gene3D" id="3.40.50.300">
    <property type="entry name" value="P-loop containing nucleotide triphosphate hydrolases"/>
    <property type="match status" value="1"/>
</dbReference>
<dbReference type="GO" id="GO:0003689">
    <property type="term" value="F:DNA clamp loader activity"/>
    <property type="evidence" value="ECO:0007669"/>
    <property type="project" value="TreeGrafter"/>
</dbReference>
<evidence type="ECO:0000256" key="1">
    <source>
        <dbReference type="ARBA" id="ARBA00006360"/>
    </source>
</evidence>
<dbReference type="SUPFAM" id="SSF52540">
    <property type="entry name" value="P-loop containing nucleoside triphosphate hydrolases"/>
    <property type="match status" value="1"/>
</dbReference>
<feature type="coiled-coil region" evidence="7">
    <location>
        <begin position="764"/>
        <end position="794"/>
    </location>
</feature>
<accession>A0A6P5X612</accession>
<dbReference type="OrthoDB" id="1906110at2759"/>